<accession>A0A2A9P2N4</accession>
<evidence type="ECO:0000256" key="1">
    <source>
        <dbReference type="SAM" id="MobiDB-lite"/>
    </source>
</evidence>
<comment type="caution">
    <text evidence="2">The sequence shown here is derived from an EMBL/GenBank/DDBJ whole genome shotgun (WGS) entry which is preliminary data.</text>
</comment>
<reference evidence="2 3" key="1">
    <citation type="journal article" date="2015" name="BMC Genomics">
        <title>Gene expression during zombie ant biting behavior reflects the complexity underlying fungal parasitic behavioral manipulation.</title>
        <authorList>
            <person name="de Bekker C."/>
            <person name="Ohm R.A."/>
            <person name="Loreto R.G."/>
            <person name="Sebastian A."/>
            <person name="Albert I."/>
            <person name="Merrow M."/>
            <person name="Brachmann A."/>
            <person name="Hughes D.P."/>
        </authorList>
    </citation>
    <scope>NUCLEOTIDE SEQUENCE [LARGE SCALE GENOMIC DNA]</scope>
    <source>
        <strain evidence="2 3">SC16a</strain>
    </source>
</reference>
<keyword evidence="3" id="KW-1185">Reference proteome</keyword>
<dbReference type="Proteomes" id="UP000037136">
    <property type="component" value="Unassembled WGS sequence"/>
</dbReference>
<reference evidence="2 3" key="2">
    <citation type="journal article" date="2017" name="Sci. Rep.">
        <title>Ant-infecting Ophiocordyceps genomes reveal a high diversity of potential behavioral manipulation genes and a possible major role for enterotoxins.</title>
        <authorList>
            <person name="de Bekker C."/>
            <person name="Ohm R.A."/>
            <person name="Evans H.C."/>
            <person name="Brachmann A."/>
            <person name="Hughes D.P."/>
        </authorList>
    </citation>
    <scope>NUCLEOTIDE SEQUENCE [LARGE SCALE GENOMIC DNA]</scope>
    <source>
        <strain evidence="2 3">SC16a</strain>
    </source>
</reference>
<evidence type="ECO:0000313" key="3">
    <source>
        <dbReference type="Proteomes" id="UP000037136"/>
    </source>
</evidence>
<dbReference type="AlphaFoldDB" id="A0A2A9P2N4"/>
<gene>
    <name evidence="2" type="ORF">XA68_10642</name>
</gene>
<dbReference type="EMBL" id="LAZP02001170">
    <property type="protein sequence ID" value="PFH55133.1"/>
    <property type="molecule type" value="Genomic_DNA"/>
</dbReference>
<feature type="region of interest" description="Disordered" evidence="1">
    <location>
        <begin position="25"/>
        <end position="68"/>
    </location>
</feature>
<proteinExistence type="predicted"/>
<evidence type="ECO:0000313" key="2">
    <source>
        <dbReference type="EMBL" id="PFH55133.1"/>
    </source>
</evidence>
<protein>
    <submittedName>
        <fullName evidence="2">Uncharacterized protein</fullName>
    </submittedName>
</protein>
<organism evidence="2 3">
    <name type="scientific">Ophiocordyceps unilateralis</name>
    <name type="common">Zombie-ant fungus</name>
    <name type="synonym">Torrubia unilateralis</name>
    <dbReference type="NCBI Taxonomy" id="268505"/>
    <lineage>
        <taxon>Eukaryota</taxon>
        <taxon>Fungi</taxon>
        <taxon>Dikarya</taxon>
        <taxon>Ascomycota</taxon>
        <taxon>Pezizomycotina</taxon>
        <taxon>Sordariomycetes</taxon>
        <taxon>Hypocreomycetidae</taxon>
        <taxon>Hypocreales</taxon>
        <taxon>Ophiocordycipitaceae</taxon>
        <taxon>Ophiocordyceps</taxon>
    </lineage>
</organism>
<name>A0A2A9P2N4_OPHUN</name>
<feature type="compositionally biased region" description="Low complexity" evidence="1">
    <location>
        <begin position="48"/>
        <end position="60"/>
    </location>
</feature>
<sequence>MRKPPKKSENLTTCWLRETPSHLVIANRADSHSPPSPTSASDPRRPSRFPSRPSSIPPQRQATEYAGQQRPLRLLGRLHAARQDLVAANAALAPVADSLALEARDAATQMASV</sequence>